<evidence type="ECO:0000313" key="2">
    <source>
        <dbReference type="EMBL" id="KAF2704409.1"/>
    </source>
</evidence>
<evidence type="ECO:0000259" key="1">
    <source>
        <dbReference type="Pfam" id="PF00107"/>
    </source>
</evidence>
<dbReference type="PANTHER" id="PTHR45033:SF2">
    <property type="entry name" value="ZINC-TYPE ALCOHOL DEHYDROGENASE-LIKE PROTEIN C1773.06C"/>
    <property type="match status" value="1"/>
</dbReference>
<feature type="domain" description="Alcohol dehydrogenase-like C-terminal" evidence="1">
    <location>
        <begin position="13"/>
        <end position="85"/>
    </location>
</feature>
<organism evidence="2 3">
    <name type="scientific">Pleomassaria siparia CBS 279.74</name>
    <dbReference type="NCBI Taxonomy" id="1314801"/>
    <lineage>
        <taxon>Eukaryota</taxon>
        <taxon>Fungi</taxon>
        <taxon>Dikarya</taxon>
        <taxon>Ascomycota</taxon>
        <taxon>Pezizomycotina</taxon>
        <taxon>Dothideomycetes</taxon>
        <taxon>Pleosporomycetidae</taxon>
        <taxon>Pleosporales</taxon>
        <taxon>Pleomassariaceae</taxon>
        <taxon>Pleomassaria</taxon>
    </lineage>
</organism>
<dbReference type="Gene3D" id="3.90.180.10">
    <property type="entry name" value="Medium-chain alcohol dehydrogenases, catalytic domain"/>
    <property type="match status" value="1"/>
</dbReference>
<protein>
    <recommendedName>
        <fullName evidence="1">Alcohol dehydrogenase-like C-terminal domain-containing protein</fullName>
    </recommendedName>
</protein>
<dbReference type="Gene3D" id="3.40.50.720">
    <property type="entry name" value="NAD(P)-binding Rossmann-like Domain"/>
    <property type="match status" value="1"/>
</dbReference>
<dbReference type="InterPro" id="IPR013149">
    <property type="entry name" value="ADH-like_C"/>
</dbReference>
<reference evidence="2" key="1">
    <citation type="journal article" date="2020" name="Stud. Mycol.">
        <title>101 Dothideomycetes genomes: a test case for predicting lifestyles and emergence of pathogens.</title>
        <authorList>
            <person name="Haridas S."/>
            <person name="Albert R."/>
            <person name="Binder M."/>
            <person name="Bloem J."/>
            <person name="Labutti K."/>
            <person name="Salamov A."/>
            <person name="Andreopoulos B."/>
            <person name="Baker S."/>
            <person name="Barry K."/>
            <person name="Bills G."/>
            <person name="Bluhm B."/>
            <person name="Cannon C."/>
            <person name="Castanera R."/>
            <person name="Culley D."/>
            <person name="Daum C."/>
            <person name="Ezra D."/>
            <person name="Gonzalez J."/>
            <person name="Henrissat B."/>
            <person name="Kuo A."/>
            <person name="Liang C."/>
            <person name="Lipzen A."/>
            <person name="Lutzoni F."/>
            <person name="Magnuson J."/>
            <person name="Mondo S."/>
            <person name="Nolan M."/>
            <person name="Ohm R."/>
            <person name="Pangilinan J."/>
            <person name="Park H.-J."/>
            <person name="Ramirez L."/>
            <person name="Alfaro M."/>
            <person name="Sun H."/>
            <person name="Tritt A."/>
            <person name="Yoshinaga Y."/>
            <person name="Zwiers L.-H."/>
            <person name="Turgeon B."/>
            <person name="Goodwin S."/>
            <person name="Spatafora J."/>
            <person name="Crous P."/>
            <person name="Grigoriev I."/>
        </authorList>
    </citation>
    <scope>NUCLEOTIDE SEQUENCE</scope>
    <source>
        <strain evidence="2">CBS 279.74</strain>
    </source>
</reference>
<dbReference type="EMBL" id="MU005782">
    <property type="protein sequence ID" value="KAF2704409.1"/>
    <property type="molecule type" value="Genomic_DNA"/>
</dbReference>
<evidence type="ECO:0000313" key="3">
    <source>
        <dbReference type="Proteomes" id="UP000799428"/>
    </source>
</evidence>
<gene>
    <name evidence="2" type="ORF">K504DRAFT_537913</name>
</gene>
<keyword evidence="3" id="KW-1185">Reference proteome</keyword>
<dbReference type="Proteomes" id="UP000799428">
    <property type="component" value="Unassembled WGS sequence"/>
</dbReference>
<accession>A0A6G1JUX6</accession>
<name>A0A6G1JUX6_9PLEO</name>
<dbReference type="Pfam" id="PF00107">
    <property type="entry name" value="ADH_zinc_N"/>
    <property type="match status" value="1"/>
</dbReference>
<dbReference type="AlphaFoldDB" id="A0A6G1JUX6"/>
<dbReference type="InterPro" id="IPR036291">
    <property type="entry name" value="NAD(P)-bd_dom_sf"/>
</dbReference>
<dbReference type="PANTHER" id="PTHR45033">
    <property type="match status" value="1"/>
</dbReference>
<proteinExistence type="predicted"/>
<dbReference type="OrthoDB" id="201656at2759"/>
<dbReference type="InterPro" id="IPR052711">
    <property type="entry name" value="Zinc_ADH-like"/>
</dbReference>
<dbReference type="SUPFAM" id="SSF51735">
    <property type="entry name" value="NAD(P)-binding Rossmann-fold domains"/>
    <property type="match status" value="1"/>
</dbReference>
<sequence length="127" mass="14244">MFRVFLHSEEFLEKIAVVLDIYGEQTFQHSMECVAIEGTIVSCGLHSGGQFAQVDLTKLFTPGIDVHGTYAGNRGDFENLVQFVTENQIEPLTHYVLPLEKVEEGIKMILEGAKGKTVIKMLMDPER</sequence>